<evidence type="ECO:0000256" key="4">
    <source>
        <dbReference type="ARBA" id="ARBA00022741"/>
    </source>
</evidence>
<reference evidence="12 13" key="1">
    <citation type="journal article" date="2024" name="Front. Microbiol.">
        <title>Pangenomic and biochemical analyses of Helcococcus ovis reveal widespread tetracycline resistance and a novel bacterial species, Helcococcus bovis.</title>
        <authorList>
            <person name="Cunha F."/>
            <person name="Zhai Y."/>
            <person name="Casaro S."/>
            <person name="Jones K.L."/>
            <person name="Hernandez M."/>
            <person name="Bisinotto R.S."/>
            <person name="Kariyawasam S."/>
            <person name="Brown M.B."/>
            <person name="Phillips A."/>
            <person name="Jeong K.C."/>
            <person name="Galvao K.N."/>
        </authorList>
    </citation>
    <scope>NUCLEOTIDE SEQUENCE [LARGE SCALE GENOMIC DNA]</scope>
    <source>
        <strain evidence="12 13">KG197</strain>
    </source>
</reference>
<evidence type="ECO:0000256" key="2">
    <source>
        <dbReference type="ARBA" id="ARBA00010708"/>
    </source>
</evidence>
<feature type="site" description="Interaction with DNA" evidence="10">
    <location>
        <position position="455"/>
    </location>
</feature>
<dbReference type="Gene3D" id="3.30.565.10">
    <property type="entry name" value="Histidine kinase-like ATPase, C-terminal domain"/>
    <property type="match status" value="1"/>
</dbReference>
<evidence type="ECO:0000313" key="13">
    <source>
        <dbReference type="Proteomes" id="UP001629536"/>
    </source>
</evidence>
<dbReference type="InterPro" id="IPR018522">
    <property type="entry name" value="TopoIIA_CS"/>
</dbReference>
<dbReference type="InterPro" id="IPR013506">
    <property type="entry name" value="Topo_IIA_bsu_dom2"/>
</dbReference>
<evidence type="ECO:0000256" key="3">
    <source>
        <dbReference type="ARBA" id="ARBA00022723"/>
    </source>
</evidence>
<keyword evidence="8" id="KW-0238">DNA-binding</keyword>
<feature type="binding site" evidence="10">
    <location>
        <position position="427"/>
    </location>
    <ligand>
        <name>Mg(2+)</name>
        <dbReference type="ChEBI" id="CHEBI:18420"/>
        <label>1</label>
        <note>catalytic</note>
    </ligand>
</feature>
<dbReference type="NCBIfam" id="NF011501">
    <property type="entry name" value="PRK14939.1"/>
    <property type="match status" value="1"/>
</dbReference>
<dbReference type="EC" id="5.6.2.2" evidence="10"/>
<dbReference type="InterPro" id="IPR036890">
    <property type="entry name" value="HATPase_C_sf"/>
</dbReference>
<keyword evidence="7 10" id="KW-0799">Topoisomerase</keyword>
<evidence type="ECO:0000256" key="1">
    <source>
        <dbReference type="ARBA" id="ARBA00000185"/>
    </source>
</evidence>
<feature type="binding site" evidence="10">
    <location>
        <position position="500"/>
    </location>
    <ligand>
        <name>Mg(2+)</name>
        <dbReference type="ChEBI" id="CHEBI:18420"/>
        <label>2</label>
    </ligand>
</feature>
<dbReference type="Pfam" id="PF00204">
    <property type="entry name" value="DNA_gyraseB"/>
    <property type="match status" value="1"/>
</dbReference>
<dbReference type="InterPro" id="IPR014721">
    <property type="entry name" value="Ribsml_uS5_D2-typ_fold_subgr"/>
</dbReference>
<dbReference type="RefSeq" id="WP_408104976.1">
    <property type="nucleotide sequence ID" value="NZ_JBFNFH010000015.1"/>
</dbReference>
<proteinExistence type="inferred from homology"/>
<dbReference type="SUPFAM" id="SSF56719">
    <property type="entry name" value="Type II DNA topoisomerase"/>
    <property type="match status" value="1"/>
</dbReference>
<dbReference type="InterPro" id="IPR003594">
    <property type="entry name" value="HATPase_dom"/>
</dbReference>
<dbReference type="CDD" id="cd16928">
    <property type="entry name" value="HATPase_GyrB-like"/>
    <property type="match status" value="1"/>
</dbReference>
<dbReference type="NCBIfam" id="TIGR01059">
    <property type="entry name" value="gyrB"/>
    <property type="match status" value="1"/>
</dbReference>
<comment type="catalytic activity">
    <reaction evidence="1 10">
        <text>ATP-dependent breakage, passage and rejoining of double-stranded DNA.</text>
        <dbReference type="EC" id="5.6.2.2"/>
    </reaction>
</comment>
<dbReference type="InterPro" id="IPR011557">
    <property type="entry name" value="GyrB"/>
</dbReference>
<keyword evidence="3 10" id="KW-0479">Metal-binding</keyword>
<dbReference type="SMART" id="SM00387">
    <property type="entry name" value="HATPase_c"/>
    <property type="match status" value="1"/>
</dbReference>
<dbReference type="InterPro" id="IPR006171">
    <property type="entry name" value="TOPRIM_dom"/>
</dbReference>
<comment type="cofactor">
    <cofactor evidence="10">
        <name>Mg(2+)</name>
        <dbReference type="ChEBI" id="CHEBI:18420"/>
    </cofactor>
    <cofactor evidence="10">
        <name>Mn(2+)</name>
        <dbReference type="ChEBI" id="CHEBI:29035"/>
    </cofactor>
    <cofactor evidence="10">
        <name>Ca(2+)</name>
        <dbReference type="ChEBI" id="CHEBI:29108"/>
    </cofactor>
    <text evidence="10">Binds two Mg(2+) per subunit. The magnesium ions form salt bridges with both the protein and the DNA. Can also accept other divalent metal cations, such as Mn(2+) or Ca(2+).</text>
</comment>
<evidence type="ECO:0000256" key="7">
    <source>
        <dbReference type="ARBA" id="ARBA00023029"/>
    </source>
</evidence>
<dbReference type="SUPFAM" id="SSF55874">
    <property type="entry name" value="ATPase domain of HSP90 chaperone/DNA topoisomerase II/histidine kinase"/>
    <property type="match status" value="1"/>
</dbReference>
<dbReference type="InterPro" id="IPR013759">
    <property type="entry name" value="Topo_IIA_B_C"/>
</dbReference>
<feature type="binding site" evidence="10">
    <location>
        <position position="502"/>
    </location>
    <ligand>
        <name>Mg(2+)</name>
        <dbReference type="ChEBI" id="CHEBI:18420"/>
        <label>2</label>
    </ligand>
</feature>
<evidence type="ECO:0000256" key="6">
    <source>
        <dbReference type="ARBA" id="ARBA00022842"/>
    </source>
</evidence>
<keyword evidence="6 10" id="KW-0460">Magnesium</keyword>
<dbReference type="SUPFAM" id="SSF54211">
    <property type="entry name" value="Ribosomal protein S5 domain 2-like"/>
    <property type="match status" value="1"/>
</dbReference>
<comment type="function">
    <text evidence="10">A type II topoisomerase that negatively supercoils closed circular double-stranded (ds) DNA in an ATP-dependent manner to modulate DNA topology and maintain chromosomes in an underwound state. Negative supercoiling favors strand separation, and DNA replication, transcription, recombination and repair, all of which involve strand separation. Also able to catalyze the interconversion of other topological isomers of dsDNA rings, including catenanes and knotted rings. Type II topoisomerases break and join 2 DNA strands simultaneously in an ATP-dependent manner.</text>
</comment>
<dbReference type="Proteomes" id="UP001629536">
    <property type="component" value="Unassembled WGS sequence"/>
</dbReference>
<evidence type="ECO:0000259" key="11">
    <source>
        <dbReference type="PROSITE" id="PS50880"/>
    </source>
</evidence>
<evidence type="ECO:0000256" key="5">
    <source>
        <dbReference type="ARBA" id="ARBA00022840"/>
    </source>
</evidence>
<dbReference type="InterPro" id="IPR000565">
    <property type="entry name" value="Topo_IIA_B"/>
</dbReference>
<dbReference type="PROSITE" id="PS50880">
    <property type="entry name" value="TOPRIM"/>
    <property type="match status" value="1"/>
</dbReference>
<dbReference type="PANTHER" id="PTHR45866:SF1">
    <property type="entry name" value="DNA GYRASE SUBUNIT B, MITOCHONDRIAL"/>
    <property type="match status" value="1"/>
</dbReference>
<dbReference type="Pfam" id="PF02518">
    <property type="entry name" value="HATPase_c"/>
    <property type="match status" value="1"/>
</dbReference>
<dbReference type="PANTHER" id="PTHR45866">
    <property type="entry name" value="DNA GYRASE/TOPOISOMERASE SUBUNIT B"/>
    <property type="match status" value="1"/>
</dbReference>
<accession>A0ABW9F7A1</accession>
<keyword evidence="9 10" id="KW-0413">Isomerase</keyword>
<dbReference type="CDD" id="cd00822">
    <property type="entry name" value="TopoII_Trans_DNA_gyrase"/>
    <property type="match status" value="1"/>
</dbReference>
<keyword evidence="10" id="KW-0963">Cytoplasm</keyword>
<dbReference type="InterPro" id="IPR013760">
    <property type="entry name" value="Topo_IIA-like_dom_sf"/>
</dbReference>
<dbReference type="PRINTS" id="PR01159">
    <property type="entry name" value="DNAGYRASEB"/>
</dbReference>
<evidence type="ECO:0000313" key="12">
    <source>
        <dbReference type="EMBL" id="MFM1525291.1"/>
    </source>
</evidence>
<dbReference type="Gene3D" id="3.30.230.10">
    <property type="match status" value="1"/>
</dbReference>
<gene>
    <name evidence="10 12" type="primary">gyrB</name>
    <name evidence="12" type="ORF">ABGF40_06330</name>
</gene>
<evidence type="ECO:0000256" key="10">
    <source>
        <dbReference type="HAMAP-Rule" id="MF_01898"/>
    </source>
</evidence>
<keyword evidence="4 10" id="KW-0547">Nucleotide-binding</keyword>
<name>A0ABW9F7A1_9FIRM</name>
<dbReference type="HAMAP" id="MF_01898">
    <property type="entry name" value="GyrB"/>
    <property type="match status" value="1"/>
</dbReference>
<organism evidence="12 13">
    <name type="scientific">Helcococcus bovis</name>
    <dbReference type="NCBI Taxonomy" id="3153252"/>
    <lineage>
        <taxon>Bacteria</taxon>
        <taxon>Bacillati</taxon>
        <taxon>Bacillota</taxon>
        <taxon>Tissierellia</taxon>
        <taxon>Tissierellales</taxon>
        <taxon>Peptoniphilaceae</taxon>
        <taxon>Helcococcus</taxon>
    </lineage>
</organism>
<dbReference type="Gene3D" id="3.40.50.670">
    <property type="match status" value="1"/>
</dbReference>
<dbReference type="Pfam" id="PF01751">
    <property type="entry name" value="Toprim"/>
    <property type="match status" value="1"/>
</dbReference>
<evidence type="ECO:0000256" key="9">
    <source>
        <dbReference type="ARBA" id="ARBA00023235"/>
    </source>
</evidence>
<dbReference type="InterPro" id="IPR001241">
    <property type="entry name" value="Topo_IIA"/>
</dbReference>
<feature type="binding site" evidence="10">
    <location>
        <position position="500"/>
    </location>
    <ligand>
        <name>Mg(2+)</name>
        <dbReference type="ChEBI" id="CHEBI:18420"/>
        <label>1</label>
        <note>catalytic</note>
    </ligand>
</feature>
<dbReference type="InterPro" id="IPR002288">
    <property type="entry name" value="DNA_gyrase_B_C"/>
</dbReference>
<dbReference type="EMBL" id="JBFNFH010000015">
    <property type="protein sequence ID" value="MFM1525291.1"/>
    <property type="molecule type" value="Genomic_DNA"/>
</dbReference>
<keyword evidence="13" id="KW-1185">Reference proteome</keyword>
<dbReference type="CDD" id="cd03366">
    <property type="entry name" value="TOPRIM_TopoIIA_GyrB"/>
    <property type="match status" value="1"/>
</dbReference>
<dbReference type="Pfam" id="PF00986">
    <property type="entry name" value="DNA_gyraseB_C"/>
    <property type="match status" value="1"/>
</dbReference>
<comment type="subcellular location">
    <subcellularLocation>
        <location evidence="10">Cytoplasm</location>
    </subcellularLocation>
</comment>
<feature type="site" description="Interaction with DNA" evidence="10">
    <location>
        <position position="452"/>
    </location>
</feature>
<dbReference type="NCBIfam" id="NF004189">
    <property type="entry name" value="PRK05644.1"/>
    <property type="match status" value="1"/>
</dbReference>
<keyword evidence="5 10" id="KW-0067">ATP-binding</keyword>
<comment type="caution">
    <text evidence="12">The sequence shown here is derived from an EMBL/GenBank/DDBJ whole genome shotgun (WGS) entry which is preliminary data.</text>
</comment>
<dbReference type="SMART" id="SM00433">
    <property type="entry name" value="TOP2c"/>
    <property type="match status" value="1"/>
</dbReference>
<dbReference type="PRINTS" id="PR00418">
    <property type="entry name" value="TPI2FAMILY"/>
</dbReference>
<dbReference type="PROSITE" id="PS00177">
    <property type="entry name" value="TOPOISOMERASE_II"/>
    <property type="match status" value="1"/>
</dbReference>
<dbReference type="GO" id="GO:0003918">
    <property type="term" value="F:DNA topoisomerase type II (double strand cut, ATP-hydrolyzing) activity"/>
    <property type="evidence" value="ECO:0007669"/>
    <property type="project" value="UniProtKB-EC"/>
</dbReference>
<evidence type="ECO:0000256" key="8">
    <source>
        <dbReference type="ARBA" id="ARBA00023125"/>
    </source>
</evidence>
<comment type="similarity">
    <text evidence="2 10">Belongs to the type II topoisomerase GyrB family.</text>
</comment>
<comment type="miscellaneous">
    <text evidence="10">Few gyrases are as efficient as E.coli at forming negative supercoils. Not all organisms have 2 type II topoisomerases; in organisms with a single type II topoisomerase this enzyme also has to decatenate newly replicated chromosomes.</text>
</comment>
<sequence>MAKNSNYGEQNIRVLEGLEAVRVRPGMYIGSTDERGLHHLVYEVVDNSVDEALAGRANAIEIKIHKDGSCEVTDNGSGIPVKKHATTGKSTLETVLTILHAGGKFDSEAYAFSGGLHGVGVSVVNALSNKLVAEVKRDGFRYTQEFKRGDATTKLVKHEATEETGTSVRFWPDDTIFETVEFNRKTLEKRFQEMSFLNEGLKITLIDEREEKTYKKVFLAEGGLSSFVEFLNSKKTPLHNDIIHFKGMVDGSEVDIAFQYSDAYSENILSFANTVLTGEGGTHLTGFRSGLTKTINNYAREYEMLKEKDENFSGEDIREGITAIVAVKLSNPQFEGQTKGKLGSSEMRGIVDSFLTEKFSAYLEENPKVAKLIVDKCEASRRAREASKKARDISRKQNSILSNTTLPGKLAECQSTDITENEIFIVEGDSAGGSAKLGRDNRTQAILPIKGKIMNVEKARVAKVLSSDEIKALITAFGTGIGEDFNIEKLRYGKIIIMTDADVDGAHIDTLLLTFFYRYLRPLIENGNVFIAQPPLFKVTQGKKERYVYDEKELKIVLDGIKGENYKLSRYKGLGEMNADQLWETTMHPDNRILIQVKIDNESITLDDTFTTLMGDKVEPRREFIEENAQYAKNIDA</sequence>
<feature type="domain" description="Toprim" evidence="11">
    <location>
        <begin position="421"/>
        <end position="535"/>
    </location>
</feature>
<dbReference type="InterPro" id="IPR020568">
    <property type="entry name" value="Ribosomal_Su5_D2-typ_SF"/>
</dbReference>
<protein>
    <recommendedName>
        <fullName evidence="10">DNA gyrase subunit B</fullName>
        <ecNumber evidence="10">5.6.2.2</ecNumber>
    </recommendedName>
</protein>
<comment type="subunit">
    <text evidence="10">Heterotetramer, composed of two GyrA and two GyrB chains. In the heterotetramer, GyrA contains the active site tyrosine that forms a transient covalent intermediate with DNA, while GyrB binds cofactors and catalyzes ATP hydrolysis.</text>
</comment>
<dbReference type="InterPro" id="IPR034160">
    <property type="entry name" value="TOPRIM_GyrB"/>
</dbReference>